<dbReference type="InterPro" id="IPR036047">
    <property type="entry name" value="F-box-like_dom_sf"/>
</dbReference>
<dbReference type="GO" id="GO:0005737">
    <property type="term" value="C:cytoplasm"/>
    <property type="evidence" value="ECO:0007669"/>
    <property type="project" value="UniProtKB-ARBA"/>
</dbReference>
<dbReference type="EMBL" id="CATQJL010000001">
    <property type="protein sequence ID" value="CAJ0590029.1"/>
    <property type="molecule type" value="Genomic_DNA"/>
</dbReference>
<dbReference type="GO" id="GO:0031146">
    <property type="term" value="P:SCF-dependent proteasomal ubiquitin-dependent protein catabolic process"/>
    <property type="evidence" value="ECO:0007669"/>
    <property type="project" value="TreeGrafter"/>
</dbReference>
<reference evidence="2" key="1">
    <citation type="submission" date="2023-07" db="EMBL/GenBank/DDBJ databases">
        <authorList>
            <consortium name="CYATHOMIX"/>
        </authorList>
    </citation>
    <scope>NUCLEOTIDE SEQUENCE</scope>
    <source>
        <strain evidence="2">N/A</strain>
    </source>
</reference>
<dbReference type="GO" id="GO:0006516">
    <property type="term" value="P:glycoprotein catabolic process"/>
    <property type="evidence" value="ECO:0007669"/>
    <property type="project" value="TreeGrafter"/>
</dbReference>
<proteinExistence type="predicted"/>
<feature type="domain" description="FBA" evidence="1">
    <location>
        <begin position="114"/>
        <end position="308"/>
    </location>
</feature>
<accession>A0AA36DP56</accession>
<dbReference type="FunFam" id="2.60.120.260:FF:000012">
    <property type="entry name" value="F-box only protein 2"/>
    <property type="match status" value="1"/>
</dbReference>
<dbReference type="GO" id="GO:0019005">
    <property type="term" value="C:SCF ubiquitin ligase complex"/>
    <property type="evidence" value="ECO:0007669"/>
    <property type="project" value="TreeGrafter"/>
</dbReference>
<evidence type="ECO:0000313" key="2">
    <source>
        <dbReference type="EMBL" id="CAJ0590029.1"/>
    </source>
</evidence>
<evidence type="ECO:0000313" key="3">
    <source>
        <dbReference type="Proteomes" id="UP001176961"/>
    </source>
</evidence>
<sequence length="330" mass="38499">MDIKEAMRDLFIIDLFTKYGNNQQKGNFCADGVLWFEILKRCDNNSLLRAELTCQLFHRILSSSQFWIEKCEYDGVALPSIQWRKYLYEKEYSKSSDPYSNGIPLPHVFDYKRICIGRPFGRNIAVTLGSHCTLDSLKQKGMRFKSGGNGIIIERPPEGIDSDEISICFTTSYGWCSRYFEIDLNKAGVQDWIMDLIRPEITVRERCICRRDCEAIYELQVKLLKEHEEFDASEDYEKLENSIYPRFRTAKRSWAEEKGKSWELVEYMFEDYPAGIRRIGVLSRGKDSRYWAGHYGSKFGATEVRIKLPDNPRMLALDEAVDAWSTYVDC</sequence>
<dbReference type="SUPFAM" id="SSF49785">
    <property type="entry name" value="Galactose-binding domain-like"/>
    <property type="match status" value="1"/>
</dbReference>
<dbReference type="PANTHER" id="PTHR12125">
    <property type="entry name" value="F-BOX ONLY PROTEIN 6-LIKE PROTEIN"/>
    <property type="match status" value="1"/>
</dbReference>
<dbReference type="InterPro" id="IPR007397">
    <property type="entry name" value="F-box-assoc_dom"/>
</dbReference>
<name>A0AA36DP56_CYLNA</name>
<dbReference type="GO" id="GO:0061630">
    <property type="term" value="F:ubiquitin protein ligase activity"/>
    <property type="evidence" value="ECO:0007669"/>
    <property type="project" value="TreeGrafter"/>
</dbReference>
<dbReference type="SMART" id="SM01198">
    <property type="entry name" value="FBA"/>
    <property type="match status" value="1"/>
</dbReference>
<keyword evidence="3" id="KW-1185">Reference proteome</keyword>
<evidence type="ECO:0000259" key="1">
    <source>
        <dbReference type="PROSITE" id="PS51114"/>
    </source>
</evidence>
<dbReference type="Proteomes" id="UP001176961">
    <property type="component" value="Unassembled WGS sequence"/>
</dbReference>
<dbReference type="Pfam" id="PF04300">
    <property type="entry name" value="FBA"/>
    <property type="match status" value="1"/>
</dbReference>
<dbReference type="InterPro" id="IPR039752">
    <property type="entry name" value="F-box_only"/>
</dbReference>
<dbReference type="GO" id="GO:0036503">
    <property type="term" value="P:ERAD pathway"/>
    <property type="evidence" value="ECO:0007669"/>
    <property type="project" value="TreeGrafter"/>
</dbReference>
<dbReference type="Gene3D" id="1.20.1280.50">
    <property type="match status" value="1"/>
</dbReference>
<dbReference type="PROSITE" id="PS51114">
    <property type="entry name" value="FBA"/>
    <property type="match status" value="1"/>
</dbReference>
<gene>
    <name evidence="2" type="ORF">CYNAS_LOCUS2012</name>
</gene>
<protein>
    <recommendedName>
        <fullName evidence="1">FBA domain-containing protein</fullName>
    </recommendedName>
</protein>
<dbReference type="AlphaFoldDB" id="A0AA36DP56"/>
<organism evidence="2 3">
    <name type="scientific">Cylicocyclus nassatus</name>
    <name type="common">Nematode worm</name>
    <dbReference type="NCBI Taxonomy" id="53992"/>
    <lineage>
        <taxon>Eukaryota</taxon>
        <taxon>Metazoa</taxon>
        <taxon>Ecdysozoa</taxon>
        <taxon>Nematoda</taxon>
        <taxon>Chromadorea</taxon>
        <taxon>Rhabditida</taxon>
        <taxon>Rhabditina</taxon>
        <taxon>Rhabditomorpha</taxon>
        <taxon>Strongyloidea</taxon>
        <taxon>Strongylidae</taxon>
        <taxon>Cylicocyclus</taxon>
    </lineage>
</organism>
<dbReference type="InterPro" id="IPR008979">
    <property type="entry name" value="Galactose-bd-like_sf"/>
</dbReference>
<dbReference type="PANTHER" id="PTHR12125:SF5">
    <property type="entry name" value="F-BOX DOMAIN-CONTAINING PROTEIN"/>
    <property type="match status" value="1"/>
</dbReference>
<comment type="caution">
    <text evidence="2">The sequence shown here is derived from an EMBL/GenBank/DDBJ whole genome shotgun (WGS) entry which is preliminary data.</text>
</comment>
<dbReference type="SUPFAM" id="SSF81383">
    <property type="entry name" value="F-box domain"/>
    <property type="match status" value="1"/>
</dbReference>
<dbReference type="Gene3D" id="2.60.120.260">
    <property type="entry name" value="Galactose-binding domain-like"/>
    <property type="match status" value="1"/>
</dbReference>